<dbReference type="InterPro" id="IPR029470">
    <property type="entry name" value="PDDEXK_4"/>
</dbReference>
<dbReference type="Pfam" id="PF14281">
    <property type="entry name" value="PDDEXK_4"/>
    <property type="match status" value="1"/>
</dbReference>
<reference evidence="1 2" key="1">
    <citation type="submission" date="2019-12" db="EMBL/GenBank/DDBJ databases">
        <title>Functional and genomic insights into the Sphingobium yanoikuyae YC-JY1, a bacterium efficiently degrading bisphenol A.</title>
        <authorList>
            <person name="Jia Y."/>
            <person name="Li X."/>
            <person name="Wang J."/>
            <person name="Eltoukhy A."/>
            <person name="Lamraoui I."/>
            <person name="Yan Y."/>
        </authorList>
    </citation>
    <scope>NUCLEOTIDE SEQUENCE [LARGE SCALE GENOMIC DNA]</scope>
    <source>
        <strain evidence="1 2">YC-JY1</strain>
    </source>
</reference>
<evidence type="ECO:0000313" key="2">
    <source>
        <dbReference type="Proteomes" id="UP000464086"/>
    </source>
</evidence>
<sequence>MPTVDALKHAFQAISCVLPPPAPAAGQQFFALDRVEHALRELRDPLDQARRQGGLLNPWALMGLKRDEVRTAAALAGLWLPEFGGEISLKFLATFLILATGYEDWALELRADYRVDTERSPLGDRADRVDLIVETRSHLVAIEVKIDAGLGERQLDRYLASVRRQADLKGLTPHVVLLAPYPSPIDGVGSANWRDVAAASRQAIRARADDRTLVEQLIGRFGDHVSGF</sequence>
<protein>
    <recommendedName>
        <fullName evidence="3">PD-(D/E)XK nuclease superfamily protein</fullName>
    </recommendedName>
</protein>
<accession>A0A6P1GLG3</accession>
<name>A0A6P1GLG3_SPHYA</name>
<dbReference type="Proteomes" id="UP000464086">
    <property type="component" value="Chromosome"/>
</dbReference>
<proteinExistence type="predicted"/>
<organism evidence="1 2">
    <name type="scientific">Sphingobium yanoikuyae</name>
    <name type="common">Sphingomonas yanoikuyae</name>
    <dbReference type="NCBI Taxonomy" id="13690"/>
    <lineage>
        <taxon>Bacteria</taxon>
        <taxon>Pseudomonadati</taxon>
        <taxon>Pseudomonadota</taxon>
        <taxon>Alphaproteobacteria</taxon>
        <taxon>Sphingomonadales</taxon>
        <taxon>Sphingomonadaceae</taxon>
        <taxon>Sphingobium</taxon>
    </lineage>
</organism>
<evidence type="ECO:0008006" key="3">
    <source>
        <dbReference type="Google" id="ProtNLM"/>
    </source>
</evidence>
<dbReference type="AlphaFoldDB" id="A0A6P1GLG3"/>
<dbReference type="RefSeq" id="WP_159367458.1">
    <property type="nucleotide sequence ID" value="NZ_CP047218.1"/>
</dbReference>
<evidence type="ECO:0000313" key="1">
    <source>
        <dbReference type="EMBL" id="QHD69083.1"/>
    </source>
</evidence>
<gene>
    <name evidence="1" type="ORF">GS397_19815</name>
</gene>
<dbReference type="EMBL" id="CP047218">
    <property type="protein sequence ID" value="QHD69083.1"/>
    <property type="molecule type" value="Genomic_DNA"/>
</dbReference>